<evidence type="ECO:0000313" key="11">
    <source>
        <dbReference type="EMBL" id="RFT16680.1"/>
    </source>
</evidence>
<evidence type="ECO:0000313" key="12">
    <source>
        <dbReference type="Proteomes" id="UP000257323"/>
    </source>
</evidence>
<comment type="catalytic activity">
    <reaction evidence="9">
        <text>S-methyl-5'-thioadenosine + phosphate = 5-(methylsulfanyl)-alpha-D-ribose 1-phosphate + adenine</text>
        <dbReference type="Rhea" id="RHEA:11852"/>
        <dbReference type="ChEBI" id="CHEBI:16708"/>
        <dbReference type="ChEBI" id="CHEBI:17509"/>
        <dbReference type="ChEBI" id="CHEBI:43474"/>
        <dbReference type="ChEBI" id="CHEBI:58533"/>
        <dbReference type="EC" id="2.4.2.28"/>
    </reaction>
    <physiologicalReaction direction="left-to-right" evidence="9">
        <dbReference type="Rhea" id="RHEA:11853"/>
    </physiologicalReaction>
</comment>
<comment type="catalytic activity">
    <reaction evidence="8">
        <text>adenosine + phosphate = alpha-D-ribose 1-phosphate + adenine</text>
        <dbReference type="Rhea" id="RHEA:27642"/>
        <dbReference type="ChEBI" id="CHEBI:16335"/>
        <dbReference type="ChEBI" id="CHEBI:16708"/>
        <dbReference type="ChEBI" id="CHEBI:43474"/>
        <dbReference type="ChEBI" id="CHEBI:57720"/>
        <dbReference type="EC" id="2.4.2.1"/>
    </reaction>
    <physiologicalReaction direction="left-to-right" evidence="8">
        <dbReference type="Rhea" id="RHEA:27643"/>
    </physiologicalReaction>
</comment>
<evidence type="ECO:0000256" key="9">
    <source>
        <dbReference type="ARBA" id="ARBA00049893"/>
    </source>
</evidence>
<proteinExistence type="inferred from homology"/>
<comment type="similarity">
    <text evidence="2 10">Belongs to the purine nucleoside phosphorylase YfiH/LACC1 family.</text>
</comment>
<dbReference type="AlphaFoldDB" id="A0A3E2BPI6"/>
<dbReference type="Proteomes" id="UP000257323">
    <property type="component" value="Unassembled WGS sequence"/>
</dbReference>
<dbReference type="CDD" id="cd16833">
    <property type="entry name" value="YfiH"/>
    <property type="match status" value="1"/>
</dbReference>
<dbReference type="InterPro" id="IPR003730">
    <property type="entry name" value="Cu_polyphenol_OxRdtase"/>
</dbReference>
<dbReference type="InterPro" id="IPR038371">
    <property type="entry name" value="Cu_polyphenol_OxRdtase_sf"/>
</dbReference>
<comment type="catalytic activity">
    <reaction evidence="1">
        <text>inosine + phosphate = alpha-D-ribose 1-phosphate + hypoxanthine</text>
        <dbReference type="Rhea" id="RHEA:27646"/>
        <dbReference type="ChEBI" id="CHEBI:17368"/>
        <dbReference type="ChEBI" id="CHEBI:17596"/>
        <dbReference type="ChEBI" id="CHEBI:43474"/>
        <dbReference type="ChEBI" id="CHEBI:57720"/>
        <dbReference type="EC" id="2.4.2.1"/>
    </reaction>
    <physiologicalReaction direction="left-to-right" evidence="1">
        <dbReference type="Rhea" id="RHEA:27647"/>
    </physiologicalReaction>
</comment>
<evidence type="ECO:0000256" key="6">
    <source>
        <dbReference type="ARBA" id="ARBA00022833"/>
    </source>
</evidence>
<evidence type="ECO:0000256" key="8">
    <source>
        <dbReference type="ARBA" id="ARBA00048968"/>
    </source>
</evidence>
<dbReference type="GO" id="GO:0005507">
    <property type="term" value="F:copper ion binding"/>
    <property type="evidence" value="ECO:0007669"/>
    <property type="project" value="TreeGrafter"/>
</dbReference>
<evidence type="ECO:0000256" key="7">
    <source>
        <dbReference type="ARBA" id="ARBA00047989"/>
    </source>
</evidence>
<gene>
    <name evidence="11" type="ORF">OP8BY_1293</name>
</gene>
<name>A0A3E2BPI6_9BACT</name>
<reference evidence="11 12" key="1">
    <citation type="submission" date="2018-08" db="EMBL/GenBank/DDBJ databases">
        <title>Genome analysis of the thermophilic bacterium of the candidate phylum Aminicenantes from deep subsurface aquifer revealed its physiology and ecological role.</title>
        <authorList>
            <person name="Kadnikov V.V."/>
            <person name="Mardanov A.V."/>
            <person name="Beletsky A.V."/>
            <person name="Karnachuk O.V."/>
            <person name="Ravin N.V."/>
        </authorList>
    </citation>
    <scope>NUCLEOTIDE SEQUENCE [LARGE SCALE GENOMIC DNA]</scope>
    <source>
        <strain evidence="11">BY38</strain>
    </source>
</reference>
<sequence>MSVPKQYLSIPELDIFPWLVHGFGLAGFNLEDIHKEPGLNSFQSVVMKQLHSARVFWLDRFPETRLDGDGLVTASPGLLLIIKTADCLPVFLVDPENRAVAAVHCGWRSTWQKILVSACGLMKEKFGSRPETLLAGLGPCIERNCYEVGPEVLESFKASGFDTGKIFAPSLNKDKFYLDLREANRLLLVDEVGLKPENIYQVSACTFCSKDLYSYRRDRQTEQRLINFIGIKETD</sequence>
<keyword evidence="5" id="KW-0378">Hydrolase</keyword>
<evidence type="ECO:0000256" key="1">
    <source>
        <dbReference type="ARBA" id="ARBA00000553"/>
    </source>
</evidence>
<comment type="catalytic activity">
    <reaction evidence="7">
        <text>adenosine + H2O + H(+) = inosine + NH4(+)</text>
        <dbReference type="Rhea" id="RHEA:24408"/>
        <dbReference type="ChEBI" id="CHEBI:15377"/>
        <dbReference type="ChEBI" id="CHEBI:15378"/>
        <dbReference type="ChEBI" id="CHEBI:16335"/>
        <dbReference type="ChEBI" id="CHEBI:17596"/>
        <dbReference type="ChEBI" id="CHEBI:28938"/>
        <dbReference type="EC" id="3.5.4.4"/>
    </reaction>
    <physiologicalReaction direction="left-to-right" evidence="7">
        <dbReference type="Rhea" id="RHEA:24409"/>
    </physiologicalReaction>
</comment>
<organism evidence="11 12">
    <name type="scientific">Candidatus Saccharicenans subterraneus</name>
    <dbReference type="NCBI Taxonomy" id="2508984"/>
    <lineage>
        <taxon>Bacteria</taxon>
        <taxon>Candidatus Aminicenantota</taxon>
        <taxon>Candidatus Aminicenantia</taxon>
        <taxon>Candidatus Aminicenantales</taxon>
        <taxon>Candidatus Saccharicenantaceae</taxon>
        <taxon>Candidatus Saccharicenans</taxon>
    </lineage>
</organism>
<keyword evidence="4" id="KW-0479">Metal-binding</keyword>
<dbReference type="NCBIfam" id="TIGR00726">
    <property type="entry name" value="peptidoglycan editing factor PgeF"/>
    <property type="match status" value="1"/>
</dbReference>
<evidence type="ECO:0000256" key="10">
    <source>
        <dbReference type="RuleBase" id="RU361274"/>
    </source>
</evidence>
<evidence type="ECO:0000256" key="5">
    <source>
        <dbReference type="ARBA" id="ARBA00022801"/>
    </source>
</evidence>
<keyword evidence="3" id="KW-0808">Transferase</keyword>
<evidence type="ECO:0000256" key="3">
    <source>
        <dbReference type="ARBA" id="ARBA00022679"/>
    </source>
</evidence>
<dbReference type="EMBL" id="QUAH01000002">
    <property type="protein sequence ID" value="RFT16680.1"/>
    <property type="molecule type" value="Genomic_DNA"/>
</dbReference>
<keyword evidence="6" id="KW-0862">Zinc</keyword>
<evidence type="ECO:0000256" key="2">
    <source>
        <dbReference type="ARBA" id="ARBA00007353"/>
    </source>
</evidence>
<evidence type="ECO:0000256" key="4">
    <source>
        <dbReference type="ARBA" id="ARBA00022723"/>
    </source>
</evidence>
<dbReference type="InterPro" id="IPR011324">
    <property type="entry name" value="Cytotoxic_necrot_fac-like_cat"/>
</dbReference>
<dbReference type="PANTHER" id="PTHR30616:SF2">
    <property type="entry name" value="PURINE NUCLEOSIDE PHOSPHORYLASE LACC1"/>
    <property type="match status" value="1"/>
</dbReference>
<dbReference type="GO" id="GO:0017061">
    <property type="term" value="F:S-methyl-5-thioadenosine phosphorylase activity"/>
    <property type="evidence" value="ECO:0007669"/>
    <property type="project" value="UniProtKB-EC"/>
</dbReference>
<dbReference type="SUPFAM" id="SSF64438">
    <property type="entry name" value="CNF1/YfiH-like putative cysteine hydrolases"/>
    <property type="match status" value="1"/>
</dbReference>
<accession>A0A3E2BPI6</accession>
<dbReference type="PANTHER" id="PTHR30616">
    <property type="entry name" value="UNCHARACTERIZED PROTEIN YFIH"/>
    <property type="match status" value="1"/>
</dbReference>
<dbReference type="GO" id="GO:0016787">
    <property type="term" value="F:hydrolase activity"/>
    <property type="evidence" value="ECO:0007669"/>
    <property type="project" value="UniProtKB-KW"/>
</dbReference>
<comment type="caution">
    <text evidence="11">The sequence shown here is derived from an EMBL/GenBank/DDBJ whole genome shotgun (WGS) entry which is preliminary data.</text>
</comment>
<dbReference type="Pfam" id="PF02578">
    <property type="entry name" value="Cu-oxidase_4"/>
    <property type="match status" value="1"/>
</dbReference>
<dbReference type="Gene3D" id="3.60.140.10">
    <property type="entry name" value="CNF1/YfiH-like putative cysteine hydrolases"/>
    <property type="match status" value="1"/>
</dbReference>
<protein>
    <recommendedName>
        <fullName evidence="10">Purine nucleoside phosphorylase</fullName>
    </recommendedName>
</protein>